<evidence type="ECO:0000313" key="4">
    <source>
        <dbReference type="EMBL" id="KGK37413.1"/>
    </source>
</evidence>
<dbReference type="PANTHER" id="PTHR28063">
    <property type="entry name" value="RNA POLYMERASE II NUCLEAR LOCALIZATION PROTEIN IWR1"/>
    <property type="match status" value="1"/>
</dbReference>
<feature type="compositionally biased region" description="Basic and acidic residues" evidence="2">
    <location>
        <begin position="126"/>
        <end position="136"/>
    </location>
</feature>
<evidence type="ECO:0000259" key="3">
    <source>
        <dbReference type="Pfam" id="PF08574"/>
    </source>
</evidence>
<feature type="region of interest" description="Disordered" evidence="2">
    <location>
        <begin position="313"/>
        <end position="368"/>
    </location>
</feature>
<accession>A0A099NXA1</accession>
<reference evidence="5" key="1">
    <citation type="journal article" date="2014" name="Microb. Cell Fact.">
        <title>Exploiting Issatchenkia orientalis SD108 for succinic acid production.</title>
        <authorList>
            <person name="Xiao H."/>
            <person name="Shao Z."/>
            <person name="Jiang Y."/>
            <person name="Dole S."/>
            <person name="Zhao H."/>
        </authorList>
    </citation>
    <scope>NUCLEOTIDE SEQUENCE [LARGE SCALE GENOMIC DNA]</scope>
    <source>
        <strain evidence="5">SD108</strain>
    </source>
</reference>
<dbReference type="InterPro" id="IPR013883">
    <property type="entry name" value="TF_Iwr1_dom"/>
</dbReference>
<dbReference type="GO" id="GO:0006606">
    <property type="term" value="P:protein import into nucleus"/>
    <property type="evidence" value="ECO:0007669"/>
    <property type="project" value="InterPro"/>
</dbReference>
<dbReference type="VEuPathDB" id="FungiDB:C5L36_0C05340"/>
<dbReference type="HOGENOM" id="CLU_044104_0_0_1"/>
<feature type="compositionally biased region" description="Basic and acidic residues" evidence="2">
    <location>
        <begin position="146"/>
        <end position="163"/>
    </location>
</feature>
<gene>
    <name evidence="4" type="ORF">JL09_g3438</name>
</gene>
<dbReference type="eggNOG" id="KOG4852">
    <property type="taxonomic scope" value="Eukaryota"/>
</dbReference>
<feature type="compositionally biased region" description="Acidic residues" evidence="2">
    <location>
        <begin position="218"/>
        <end position="238"/>
    </location>
</feature>
<dbReference type="GO" id="GO:0005737">
    <property type="term" value="C:cytoplasm"/>
    <property type="evidence" value="ECO:0007669"/>
    <property type="project" value="TreeGrafter"/>
</dbReference>
<dbReference type="PANTHER" id="PTHR28063:SF1">
    <property type="entry name" value="RNA POLYMERASE II NUCLEAR LOCALIZATION PROTEIN IWR1"/>
    <property type="match status" value="1"/>
</dbReference>
<comment type="similarity">
    <text evidence="1">Belongs to the IWR1/SLC7A6OS family.</text>
</comment>
<feature type="compositionally biased region" description="Acidic residues" evidence="2">
    <location>
        <begin position="269"/>
        <end position="278"/>
    </location>
</feature>
<feature type="region of interest" description="Disordered" evidence="2">
    <location>
        <begin position="58"/>
        <end position="113"/>
    </location>
</feature>
<dbReference type="AlphaFoldDB" id="A0A099NXA1"/>
<sequence length="389" mass="44891">MPPANMPPQVLRVKRKRTDDPLQALVMETQRRSIKRPRYVFKLQRTEENDIKDDTTILTASNGLGSSKPVFKIPKAPTKGVDSNSLKNPFIDGSAKPKGDTSPEEANPELSPQLLDMLNDYLKEHDETAVKSDVRLPKRRQSSIIREMESKNGGRPVFDKEEVYNNSNSNAISDVLHEGDETEDSEYVYDVYYRDKAVSDQWDQERIGYIRYDDEAFDVLDDDGDDDMMQTDDEDSNDENFYRNDYPEDEDLDFDDKTESELESMGLEEPSDDQDDEFDILNNRRRFSKLDFMRSEGLKSMSEDEYERLAAEIDEKPSLWGRSPDGLDTTDSYMDDEPGNRGAGDSGEEDDDTQDFPRNEFFKSDRDDPIAVHRDKIFGKLQHMIERQS</sequence>
<dbReference type="Pfam" id="PF08574">
    <property type="entry name" value="Iwr1"/>
    <property type="match status" value="1"/>
</dbReference>
<dbReference type="EMBL" id="JQFK01000037">
    <property type="protein sequence ID" value="KGK37413.1"/>
    <property type="molecule type" value="Genomic_DNA"/>
</dbReference>
<feature type="region of interest" description="Disordered" evidence="2">
    <location>
        <begin position="218"/>
        <end position="278"/>
    </location>
</feature>
<feature type="domain" description="Transcription factor Iwr1" evidence="3">
    <location>
        <begin position="186"/>
        <end position="250"/>
    </location>
</feature>
<evidence type="ECO:0000313" key="5">
    <source>
        <dbReference type="Proteomes" id="UP000029867"/>
    </source>
</evidence>
<organism evidence="4 5">
    <name type="scientific">Pichia kudriavzevii</name>
    <name type="common">Yeast</name>
    <name type="synonym">Issatchenkia orientalis</name>
    <dbReference type="NCBI Taxonomy" id="4909"/>
    <lineage>
        <taxon>Eukaryota</taxon>
        <taxon>Fungi</taxon>
        <taxon>Dikarya</taxon>
        <taxon>Ascomycota</taxon>
        <taxon>Saccharomycotina</taxon>
        <taxon>Pichiomycetes</taxon>
        <taxon>Pichiales</taxon>
        <taxon>Pichiaceae</taxon>
        <taxon>Pichia</taxon>
    </lineage>
</organism>
<evidence type="ECO:0000256" key="1">
    <source>
        <dbReference type="ARBA" id="ARBA00010218"/>
    </source>
</evidence>
<dbReference type="InterPro" id="IPR040150">
    <property type="entry name" value="Iwr1"/>
</dbReference>
<dbReference type="Proteomes" id="UP000029867">
    <property type="component" value="Unassembled WGS sequence"/>
</dbReference>
<evidence type="ECO:0000256" key="2">
    <source>
        <dbReference type="SAM" id="MobiDB-lite"/>
    </source>
</evidence>
<comment type="caution">
    <text evidence="4">The sequence shown here is derived from an EMBL/GenBank/DDBJ whole genome shotgun (WGS) entry which is preliminary data.</text>
</comment>
<feature type="compositionally biased region" description="Basic and acidic residues" evidence="2">
    <location>
        <begin position="355"/>
        <end position="368"/>
    </location>
</feature>
<feature type="region of interest" description="Disordered" evidence="2">
    <location>
        <begin position="126"/>
        <end position="165"/>
    </location>
</feature>
<name>A0A099NXA1_PICKU</name>
<protein>
    <recommendedName>
        <fullName evidence="3">Transcription factor Iwr1 domain-containing protein</fullName>
    </recommendedName>
</protein>
<proteinExistence type="inferred from homology"/>